<reference evidence="6 7" key="1">
    <citation type="journal article" date="2019" name="Int. J. Syst. Evol. Microbiol.">
        <title>The Global Catalogue of Microorganisms (GCM) 10K type strain sequencing project: providing services to taxonomists for standard genome sequencing and annotation.</title>
        <authorList>
            <consortium name="The Broad Institute Genomics Platform"/>
            <consortium name="The Broad Institute Genome Sequencing Center for Infectious Disease"/>
            <person name="Wu L."/>
            <person name="Ma J."/>
        </authorList>
    </citation>
    <scope>NUCLEOTIDE SEQUENCE [LARGE SCALE GENOMIC DNA]</scope>
    <source>
        <strain evidence="6 7">CGMCC 1.15824</strain>
    </source>
</reference>
<keyword evidence="2" id="KW-0479">Metal-binding</keyword>
<dbReference type="RefSeq" id="WP_224828990.1">
    <property type="nucleotide sequence ID" value="NZ_JAIVEF010000016.1"/>
</dbReference>
<evidence type="ECO:0000256" key="1">
    <source>
        <dbReference type="ARBA" id="ARBA00001947"/>
    </source>
</evidence>
<dbReference type="GO" id="GO:0016491">
    <property type="term" value="F:oxidoreductase activity"/>
    <property type="evidence" value="ECO:0007669"/>
    <property type="project" value="UniProtKB-KW"/>
</dbReference>
<gene>
    <name evidence="6" type="ORF">ACFPFO_02945</name>
</gene>
<dbReference type="Proteomes" id="UP001595925">
    <property type="component" value="Unassembled WGS sequence"/>
</dbReference>
<proteinExistence type="predicted"/>
<evidence type="ECO:0000313" key="7">
    <source>
        <dbReference type="Proteomes" id="UP001595925"/>
    </source>
</evidence>
<evidence type="ECO:0000256" key="3">
    <source>
        <dbReference type="ARBA" id="ARBA00022833"/>
    </source>
</evidence>
<evidence type="ECO:0000256" key="4">
    <source>
        <dbReference type="ARBA" id="ARBA00023002"/>
    </source>
</evidence>
<evidence type="ECO:0000313" key="6">
    <source>
        <dbReference type="EMBL" id="MFC4986745.1"/>
    </source>
</evidence>
<accession>A0ABD5QB39</accession>
<feature type="domain" description="Glucose dehydrogenase C-terminal" evidence="5">
    <location>
        <begin position="2"/>
        <end position="70"/>
    </location>
</feature>
<organism evidence="6 7">
    <name type="scientific">Saliphagus infecundisoli</name>
    <dbReference type="NCBI Taxonomy" id="1849069"/>
    <lineage>
        <taxon>Archaea</taxon>
        <taxon>Methanobacteriati</taxon>
        <taxon>Methanobacteriota</taxon>
        <taxon>Stenosarchaea group</taxon>
        <taxon>Halobacteria</taxon>
        <taxon>Halobacteriales</taxon>
        <taxon>Natrialbaceae</taxon>
        <taxon>Saliphagus</taxon>
    </lineage>
</organism>
<evidence type="ECO:0000259" key="5">
    <source>
        <dbReference type="Pfam" id="PF16912"/>
    </source>
</evidence>
<protein>
    <recommendedName>
        <fullName evidence="5">Glucose dehydrogenase C-terminal domain-containing protein</fullName>
    </recommendedName>
</protein>
<dbReference type="Gene3D" id="3.90.180.10">
    <property type="entry name" value="Medium-chain alcohol dehydrogenases, catalytic domain"/>
    <property type="match status" value="1"/>
</dbReference>
<keyword evidence="4" id="KW-0560">Oxidoreductase</keyword>
<comment type="cofactor">
    <cofactor evidence="1">
        <name>Zn(2+)</name>
        <dbReference type="ChEBI" id="CHEBI:29105"/>
    </cofactor>
</comment>
<dbReference type="EMBL" id="JBHSJG010000007">
    <property type="protein sequence ID" value="MFC4986745.1"/>
    <property type="molecule type" value="Genomic_DNA"/>
</dbReference>
<keyword evidence="3" id="KW-0862">Zinc</keyword>
<name>A0ABD5QB39_9EURY</name>
<keyword evidence="7" id="KW-1185">Reference proteome</keyword>
<dbReference type="AlphaFoldDB" id="A0ABD5QB39"/>
<evidence type="ECO:0000256" key="2">
    <source>
        <dbReference type="ARBA" id="ARBA00022723"/>
    </source>
</evidence>
<sequence>MALHREIVVGKKVLVGSVNSSVPHFEAAIDTMADVPEWFVDTLMTGVHDLAHAERVLETGDKDITTVVNLSLGVTTRSRD</sequence>
<dbReference type="InterPro" id="IPR031640">
    <property type="entry name" value="Glu_dehyd_C"/>
</dbReference>
<dbReference type="GO" id="GO:0046872">
    <property type="term" value="F:metal ion binding"/>
    <property type="evidence" value="ECO:0007669"/>
    <property type="project" value="UniProtKB-KW"/>
</dbReference>
<comment type="caution">
    <text evidence="6">The sequence shown here is derived from an EMBL/GenBank/DDBJ whole genome shotgun (WGS) entry which is preliminary data.</text>
</comment>
<dbReference type="Pfam" id="PF16912">
    <property type="entry name" value="Glu_dehyd_C"/>
    <property type="match status" value="1"/>
</dbReference>